<feature type="compositionally biased region" description="Pro residues" evidence="1">
    <location>
        <begin position="1009"/>
        <end position="1021"/>
    </location>
</feature>
<dbReference type="Pfam" id="PF22073">
    <property type="entry name" value="Cep192_D4"/>
    <property type="match status" value="1"/>
</dbReference>
<evidence type="ECO:0000259" key="2">
    <source>
        <dbReference type="Pfam" id="PF22073"/>
    </source>
</evidence>
<feature type="domain" description="Cep192/Spd-2-like" evidence="2">
    <location>
        <begin position="597"/>
        <end position="698"/>
    </location>
</feature>
<feature type="region of interest" description="Disordered" evidence="1">
    <location>
        <begin position="528"/>
        <end position="565"/>
    </location>
</feature>
<protein>
    <submittedName>
        <fullName evidence="6">Protein kinase domain-containing protein</fullName>
    </submittedName>
</protein>
<name>A0A068WNT4_ECHGR</name>
<dbReference type="InterPro" id="IPR054091">
    <property type="entry name" value="Cep192-like_D5"/>
</dbReference>
<feature type="domain" description="Cep192-like" evidence="3">
    <location>
        <begin position="754"/>
        <end position="848"/>
    </location>
</feature>
<dbReference type="WBParaSite" id="EgrG_000236000">
    <property type="protein sequence ID" value="EgrG_000236000"/>
    <property type="gene ID" value="EgrG_000236000"/>
</dbReference>
<evidence type="ECO:0000313" key="5">
    <source>
        <dbReference type="Proteomes" id="UP000492820"/>
    </source>
</evidence>
<feature type="region of interest" description="Disordered" evidence="1">
    <location>
        <begin position="157"/>
        <end position="198"/>
    </location>
</feature>
<feature type="compositionally biased region" description="Polar residues" evidence="1">
    <location>
        <begin position="945"/>
        <end position="957"/>
    </location>
</feature>
<feature type="region of interest" description="Disordered" evidence="1">
    <location>
        <begin position="469"/>
        <end position="505"/>
    </location>
</feature>
<dbReference type="InterPro" id="IPR054090">
    <property type="entry name" value="Cep192_Spd-2-like_dom"/>
</dbReference>
<evidence type="ECO:0000313" key="4">
    <source>
        <dbReference type="EMBL" id="CDS20159.1"/>
    </source>
</evidence>
<proteinExistence type="predicted"/>
<sequence>MSVNHPSSPDFQLVHQCGQFESSQLSNTFLDGLRPLAESSAIKPSNPKGNVTYSIVQNRPSLCSSEFKSPSSHDASLNILNLDSLSNKLLSLSTSDTKAEGQNIALRDPEENKVDIDVIDFRLNADELRHLEEAFSDLSTGPRDTGAIATVTLERPGELSASQSSGQATNVSSLPSLSSDPTDNRILPSGSTGDGYNTNQEVAVREDQENQPPIGGWDSNVLSEAYFYGRPLSTIVEWQSRESFSSTTAYQGKSQVQDKTREAIAVNETLENASGSVFISKLPTSSHNSLQGPRRSGVLQSSHIINNPQSIDNPMMTLASSPMNTELSFQRTNGKSGIFEGGENTNSCRLPAHLLSPLSSPVKSNFNERFAVINHSVISNARRSTCLNEPKNDGEDTQYSFDYGQMAYLVPGVGYWYVNEVSKSVNKDKAIEPQVPPVPAPRTSLLPSSIWVPPLDLSTLAQATPSTATIATVPSNPNSSSPHSSRGSSMVPRPSPSSDATAKNGVVADSSLGTYAIATQTISRESGSMMKMKDAKTTCEVELNSSTPSDATSASPEVPPKAPGNVEMCTHDEGGQNLFNVGKDNGATALVNSKNKHPLMATSRCLFWRACTYGHESKQAFVLRQDSDHLMKVKLQITEGRDFFTLLDHRGFITQKGSRVIELPPRLACTVTVVYKPRPPLFWHTGILAFREVPCKSDANAQSSSSRCYLQRLIGYVGGSSVQCDFCRGVDEKTYWTSAFSTPTEADKPLRTKSSYYARVSILNVGLRTAWVFAVAMAPNSCKDSSLTPLSGVRIRPARFVLRPSESRDVIISIADEPLEVQVLFYNGDEILRYQCRKMLAATGQPEQSPPRTLPRPHHRLRSAYIMRPFDGETQDMPGEMSLSVSEGHYNWHGALQDEQRSRAPLSLTIYPLLTEASTSSFEASSSLIIGHHIEDDSHQLANENVRPSTSLETTAQVRWPSGDSDATPGRLTSLSMGNPAFARSSQRKRDRLSPSPATTLPYEDICDYPPPNLNSPPQPSKVPLVTLRPDSQLIFAPCRPGLFTSATLQIELAALDASQSVEGSGNLTSSTTSRRRLSSLWRLYWRATPVRAEGVESVFAFLVPPRPLLVEPGETHHLPFSFRPPRDAPPDTRFSQRWLFSFHLSRDVTGPLVLDAAFNGPTQESEILFVGDTLSESHQVSVPGPKAVIVKPLLKFRGVPVVFRRNDQQCQVNLINTSFDERLTVIVGQINSPAFELIRPTSKKFFIEPRSSVRMVVQSRFGDALKSAKETTAFLPLWWSSEADQTVRYERSVPLKAIL</sequence>
<organism evidence="4">
    <name type="scientific">Echinococcus granulosus</name>
    <name type="common">Hydatid tapeworm</name>
    <dbReference type="NCBI Taxonomy" id="6210"/>
    <lineage>
        <taxon>Eukaryota</taxon>
        <taxon>Metazoa</taxon>
        <taxon>Spiralia</taxon>
        <taxon>Lophotrochozoa</taxon>
        <taxon>Platyhelminthes</taxon>
        <taxon>Cestoda</taxon>
        <taxon>Eucestoda</taxon>
        <taxon>Cyclophyllidea</taxon>
        <taxon>Taeniidae</taxon>
        <taxon>Echinococcus</taxon>
        <taxon>Echinococcus granulosus group</taxon>
    </lineage>
</organism>
<dbReference type="Pfam" id="PF22074">
    <property type="entry name" value="Cep192_D5"/>
    <property type="match status" value="1"/>
</dbReference>
<dbReference type="EMBL" id="LK028580">
    <property type="protein sequence ID" value="CDS20159.1"/>
    <property type="molecule type" value="Genomic_DNA"/>
</dbReference>
<reference evidence="4 5" key="1">
    <citation type="journal article" date="2013" name="Nature">
        <title>The genomes of four tapeworm species reveal adaptations to parasitism.</title>
        <authorList>
            <person name="Tsai I.J."/>
            <person name="Zarowiecki M."/>
            <person name="Holroyd N."/>
            <person name="Garciarrubio A."/>
            <person name="Sanchez-Flores A."/>
            <person name="Brooks K.L."/>
            <person name="Tracey A."/>
            <person name="Bobes R.J."/>
            <person name="Fragoso G."/>
            <person name="Sciutto E."/>
            <person name="Aslett M."/>
            <person name="Beasley H."/>
            <person name="Bennett H.M."/>
            <person name="Cai J."/>
            <person name="Camicia F."/>
            <person name="Clark R."/>
            <person name="Cucher M."/>
            <person name="De Silva N."/>
            <person name="Day T.A."/>
            <person name="Deplazes P."/>
            <person name="Estrada K."/>
            <person name="Fernandez C."/>
            <person name="Holland P.W."/>
            <person name="Hou J."/>
            <person name="Hu S."/>
            <person name="Huckvale T."/>
            <person name="Hung S.S."/>
            <person name="Kamenetzky L."/>
            <person name="Keane J.A."/>
            <person name="Kiss F."/>
            <person name="Koziol U."/>
            <person name="Lambert O."/>
            <person name="Liu K."/>
            <person name="Luo X."/>
            <person name="Luo Y."/>
            <person name="Macchiaroli N."/>
            <person name="Nichol S."/>
            <person name="Paps J."/>
            <person name="Parkinson J."/>
            <person name="Pouchkina-Stantcheva N."/>
            <person name="Riddiford N."/>
            <person name="Rosenzvit M."/>
            <person name="Salinas G."/>
            <person name="Wasmuth J.D."/>
            <person name="Zamanian M."/>
            <person name="Zheng Y."/>
            <person name="Cai X."/>
            <person name="Soberon X."/>
            <person name="Olson P.D."/>
            <person name="Laclette J.P."/>
            <person name="Brehm K."/>
            <person name="Berriman M."/>
            <person name="Garciarrubio A."/>
            <person name="Bobes R.J."/>
            <person name="Fragoso G."/>
            <person name="Sanchez-Flores A."/>
            <person name="Estrada K."/>
            <person name="Cevallos M.A."/>
            <person name="Morett E."/>
            <person name="Gonzalez V."/>
            <person name="Portillo T."/>
            <person name="Ochoa-Leyva A."/>
            <person name="Jose M.V."/>
            <person name="Sciutto E."/>
            <person name="Landa A."/>
            <person name="Jimenez L."/>
            <person name="Valdes V."/>
            <person name="Carrero J.C."/>
            <person name="Larralde C."/>
            <person name="Morales-Montor J."/>
            <person name="Limon-Lason J."/>
            <person name="Soberon X."/>
            <person name="Laclette J.P."/>
        </authorList>
    </citation>
    <scope>NUCLEOTIDE SEQUENCE [LARGE SCALE GENOMIC DNA]</scope>
</reference>
<gene>
    <name evidence="4" type="ORF">EgrG_000236000</name>
</gene>
<feature type="region of interest" description="Disordered" evidence="1">
    <location>
        <begin position="945"/>
        <end position="1021"/>
    </location>
</feature>
<dbReference type="Proteomes" id="UP000492820">
    <property type="component" value="Unassembled WGS sequence"/>
</dbReference>
<reference evidence="4" key="2">
    <citation type="submission" date="2014-06" db="EMBL/GenBank/DDBJ databases">
        <authorList>
            <person name="Aslett M."/>
        </authorList>
    </citation>
    <scope>NUCLEOTIDE SEQUENCE</scope>
</reference>
<accession>A0A068WNT4</accession>
<feature type="compositionally biased region" description="Low complexity" evidence="1">
    <location>
        <begin position="169"/>
        <end position="181"/>
    </location>
</feature>
<dbReference type="OrthoDB" id="6251301at2759"/>
<feature type="compositionally biased region" description="Low complexity" evidence="1">
    <location>
        <begin position="474"/>
        <end position="489"/>
    </location>
</feature>
<reference evidence="6" key="3">
    <citation type="submission" date="2020-10" db="UniProtKB">
        <authorList>
            <consortium name="WormBaseParasite"/>
        </authorList>
    </citation>
    <scope>IDENTIFICATION</scope>
</reference>
<evidence type="ECO:0000259" key="3">
    <source>
        <dbReference type="Pfam" id="PF22074"/>
    </source>
</evidence>
<evidence type="ECO:0000256" key="1">
    <source>
        <dbReference type="SAM" id="MobiDB-lite"/>
    </source>
</evidence>
<feature type="compositionally biased region" description="Polar residues" evidence="1">
    <location>
        <begin position="189"/>
        <end position="198"/>
    </location>
</feature>
<evidence type="ECO:0000313" key="6">
    <source>
        <dbReference type="WBParaSite" id="EgrG_000236000"/>
    </source>
</evidence>
<feature type="compositionally biased region" description="Low complexity" evidence="1">
    <location>
        <begin position="545"/>
        <end position="556"/>
    </location>
</feature>